<dbReference type="GO" id="GO:0016987">
    <property type="term" value="F:sigma factor activity"/>
    <property type="evidence" value="ECO:0007669"/>
    <property type="project" value="UniProtKB-KW"/>
</dbReference>
<dbReference type="SUPFAM" id="SSF88946">
    <property type="entry name" value="Sigma2 domain of RNA polymerase sigma factors"/>
    <property type="match status" value="1"/>
</dbReference>
<evidence type="ECO:0000313" key="7">
    <source>
        <dbReference type="EMBL" id="KKK73886.1"/>
    </source>
</evidence>
<sequence length="268" mass="29968">MAISTTISDEELAVRAHEGDREAFAGLYERYVRGVYDFAARMSGNRDLAEDVVQSAFANAWRNLQKRKVTGNIKAWLYTIARNEAINQLRHRRRVVAGGQGLDEMRRALPYTDIDTSKLPDPEAVLKDKELVDLVWESAAALSLKEYSLLDMHLRKGLSADEIAASLGVRRGNVYTMLSRLRDSLEQSVAVAVLMRRGRGDCPQLDALFSEQSTSGLNREVRRSIQGHLQECSVCQESKRRYVAPAEIFSGLAMIPVPEESRAALWAG</sequence>
<evidence type="ECO:0000256" key="3">
    <source>
        <dbReference type="ARBA" id="ARBA00023082"/>
    </source>
</evidence>
<dbReference type="SUPFAM" id="SSF88659">
    <property type="entry name" value="Sigma3 and sigma4 domains of RNA polymerase sigma factors"/>
    <property type="match status" value="1"/>
</dbReference>
<accession>A0A0F9ANW8</accession>
<dbReference type="InterPro" id="IPR039425">
    <property type="entry name" value="RNA_pol_sigma-70-like"/>
</dbReference>
<proteinExistence type="inferred from homology"/>
<evidence type="ECO:0000256" key="2">
    <source>
        <dbReference type="ARBA" id="ARBA00023015"/>
    </source>
</evidence>
<evidence type="ECO:0000256" key="4">
    <source>
        <dbReference type="ARBA" id="ARBA00023125"/>
    </source>
</evidence>
<reference evidence="7" key="1">
    <citation type="journal article" date="2015" name="Nature">
        <title>Complex archaea that bridge the gap between prokaryotes and eukaryotes.</title>
        <authorList>
            <person name="Spang A."/>
            <person name="Saw J.H."/>
            <person name="Jorgensen S.L."/>
            <person name="Zaremba-Niedzwiedzka K."/>
            <person name="Martijn J."/>
            <person name="Lind A.E."/>
            <person name="van Eijk R."/>
            <person name="Schleper C."/>
            <person name="Guy L."/>
            <person name="Ettema T.J."/>
        </authorList>
    </citation>
    <scope>NUCLEOTIDE SEQUENCE</scope>
</reference>
<dbReference type="InterPro" id="IPR013325">
    <property type="entry name" value="RNA_pol_sigma_r2"/>
</dbReference>
<dbReference type="NCBIfam" id="TIGR02937">
    <property type="entry name" value="sigma70-ECF"/>
    <property type="match status" value="1"/>
</dbReference>
<feature type="non-terminal residue" evidence="7">
    <location>
        <position position="268"/>
    </location>
</feature>
<name>A0A0F9ANW8_9ZZZZ</name>
<comment type="similarity">
    <text evidence="1">Belongs to the sigma-70 factor family. ECF subfamily.</text>
</comment>
<keyword evidence="3" id="KW-0731">Sigma factor</keyword>
<keyword evidence="4" id="KW-0238">DNA-binding</keyword>
<dbReference type="EMBL" id="LAZR01056580">
    <property type="protein sequence ID" value="KKK73886.1"/>
    <property type="molecule type" value="Genomic_DNA"/>
</dbReference>
<dbReference type="InterPro" id="IPR013324">
    <property type="entry name" value="RNA_pol_sigma_r3/r4-like"/>
</dbReference>
<keyword evidence="5" id="KW-0804">Transcription</keyword>
<dbReference type="PANTHER" id="PTHR43133">
    <property type="entry name" value="RNA POLYMERASE ECF-TYPE SIGMA FACTO"/>
    <property type="match status" value="1"/>
</dbReference>
<feature type="domain" description="RNA polymerase sigma-70 region 2" evidence="6">
    <location>
        <begin position="27"/>
        <end position="94"/>
    </location>
</feature>
<dbReference type="PROSITE" id="PS01063">
    <property type="entry name" value="SIGMA70_ECF"/>
    <property type="match status" value="1"/>
</dbReference>
<dbReference type="InterPro" id="IPR036388">
    <property type="entry name" value="WH-like_DNA-bd_sf"/>
</dbReference>
<organism evidence="7">
    <name type="scientific">marine sediment metagenome</name>
    <dbReference type="NCBI Taxonomy" id="412755"/>
    <lineage>
        <taxon>unclassified sequences</taxon>
        <taxon>metagenomes</taxon>
        <taxon>ecological metagenomes</taxon>
    </lineage>
</organism>
<comment type="caution">
    <text evidence="7">The sequence shown here is derived from an EMBL/GenBank/DDBJ whole genome shotgun (WGS) entry which is preliminary data.</text>
</comment>
<dbReference type="Pfam" id="PF04542">
    <property type="entry name" value="Sigma70_r2"/>
    <property type="match status" value="1"/>
</dbReference>
<dbReference type="GO" id="GO:0003677">
    <property type="term" value="F:DNA binding"/>
    <property type="evidence" value="ECO:0007669"/>
    <property type="project" value="UniProtKB-KW"/>
</dbReference>
<dbReference type="GO" id="GO:0006352">
    <property type="term" value="P:DNA-templated transcription initiation"/>
    <property type="evidence" value="ECO:0007669"/>
    <property type="project" value="InterPro"/>
</dbReference>
<dbReference type="Gene3D" id="1.10.1740.10">
    <property type="match status" value="1"/>
</dbReference>
<evidence type="ECO:0000256" key="5">
    <source>
        <dbReference type="ARBA" id="ARBA00023163"/>
    </source>
</evidence>
<dbReference type="InterPro" id="IPR007627">
    <property type="entry name" value="RNA_pol_sigma70_r2"/>
</dbReference>
<protein>
    <recommendedName>
        <fullName evidence="6">RNA polymerase sigma-70 region 2 domain-containing protein</fullName>
    </recommendedName>
</protein>
<gene>
    <name evidence="7" type="ORF">LCGC14_2889310</name>
</gene>
<dbReference type="Gene3D" id="1.10.10.10">
    <property type="entry name" value="Winged helix-like DNA-binding domain superfamily/Winged helix DNA-binding domain"/>
    <property type="match status" value="1"/>
</dbReference>
<dbReference type="InterPro" id="IPR000838">
    <property type="entry name" value="RNA_pol_sigma70_ECF_CS"/>
</dbReference>
<dbReference type="PANTHER" id="PTHR43133:SF8">
    <property type="entry name" value="RNA POLYMERASE SIGMA FACTOR HI_1459-RELATED"/>
    <property type="match status" value="1"/>
</dbReference>
<dbReference type="AlphaFoldDB" id="A0A0F9ANW8"/>
<dbReference type="InterPro" id="IPR014284">
    <property type="entry name" value="RNA_pol_sigma-70_dom"/>
</dbReference>
<keyword evidence="2" id="KW-0805">Transcription regulation</keyword>
<evidence type="ECO:0000259" key="6">
    <source>
        <dbReference type="Pfam" id="PF04542"/>
    </source>
</evidence>
<evidence type="ECO:0000256" key="1">
    <source>
        <dbReference type="ARBA" id="ARBA00010641"/>
    </source>
</evidence>